<feature type="compositionally biased region" description="Polar residues" evidence="1">
    <location>
        <begin position="21"/>
        <end position="36"/>
    </location>
</feature>
<gene>
    <name evidence="2" type="ORF">L873DRAFT_1788853</name>
</gene>
<evidence type="ECO:0000256" key="1">
    <source>
        <dbReference type="SAM" id="MobiDB-lite"/>
    </source>
</evidence>
<dbReference type="EMBL" id="ML120378">
    <property type="protein sequence ID" value="RPB00678.1"/>
    <property type="molecule type" value="Genomic_DNA"/>
</dbReference>
<feature type="region of interest" description="Disordered" evidence="1">
    <location>
        <begin position="1"/>
        <end position="44"/>
    </location>
</feature>
<name>A0A3N4JTZ6_9PEZI</name>
<evidence type="ECO:0000313" key="2">
    <source>
        <dbReference type="EMBL" id="RPB00678.1"/>
    </source>
</evidence>
<keyword evidence="3" id="KW-1185">Reference proteome</keyword>
<feature type="compositionally biased region" description="Acidic residues" evidence="1">
    <location>
        <begin position="181"/>
        <end position="206"/>
    </location>
</feature>
<accession>A0A3N4JTZ6</accession>
<organism evidence="2 3">
    <name type="scientific">Choiromyces venosus 120613-1</name>
    <dbReference type="NCBI Taxonomy" id="1336337"/>
    <lineage>
        <taxon>Eukaryota</taxon>
        <taxon>Fungi</taxon>
        <taxon>Dikarya</taxon>
        <taxon>Ascomycota</taxon>
        <taxon>Pezizomycotina</taxon>
        <taxon>Pezizomycetes</taxon>
        <taxon>Pezizales</taxon>
        <taxon>Tuberaceae</taxon>
        <taxon>Choiromyces</taxon>
    </lineage>
</organism>
<dbReference type="Proteomes" id="UP000276215">
    <property type="component" value="Unassembled WGS sequence"/>
</dbReference>
<dbReference type="AlphaFoldDB" id="A0A3N4JTZ6"/>
<reference evidence="2 3" key="1">
    <citation type="journal article" date="2018" name="Nat. Ecol. Evol.">
        <title>Pezizomycetes genomes reveal the molecular basis of ectomycorrhizal truffle lifestyle.</title>
        <authorList>
            <person name="Murat C."/>
            <person name="Payen T."/>
            <person name="Noel B."/>
            <person name="Kuo A."/>
            <person name="Morin E."/>
            <person name="Chen J."/>
            <person name="Kohler A."/>
            <person name="Krizsan K."/>
            <person name="Balestrini R."/>
            <person name="Da Silva C."/>
            <person name="Montanini B."/>
            <person name="Hainaut M."/>
            <person name="Levati E."/>
            <person name="Barry K.W."/>
            <person name="Belfiori B."/>
            <person name="Cichocki N."/>
            <person name="Clum A."/>
            <person name="Dockter R.B."/>
            <person name="Fauchery L."/>
            <person name="Guy J."/>
            <person name="Iotti M."/>
            <person name="Le Tacon F."/>
            <person name="Lindquist E.A."/>
            <person name="Lipzen A."/>
            <person name="Malagnac F."/>
            <person name="Mello A."/>
            <person name="Molinier V."/>
            <person name="Miyauchi S."/>
            <person name="Poulain J."/>
            <person name="Riccioni C."/>
            <person name="Rubini A."/>
            <person name="Sitrit Y."/>
            <person name="Splivallo R."/>
            <person name="Traeger S."/>
            <person name="Wang M."/>
            <person name="Zifcakova L."/>
            <person name="Wipf D."/>
            <person name="Zambonelli A."/>
            <person name="Paolocci F."/>
            <person name="Nowrousian M."/>
            <person name="Ottonello S."/>
            <person name="Baldrian P."/>
            <person name="Spatafora J.W."/>
            <person name="Henrissat B."/>
            <person name="Nagy L.G."/>
            <person name="Aury J.M."/>
            <person name="Wincker P."/>
            <person name="Grigoriev I.V."/>
            <person name="Bonfante P."/>
            <person name="Martin F.M."/>
        </authorList>
    </citation>
    <scope>NUCLEOTIDE SEQUENCE [LARGE SCALE GENOMIC DNA]</scope>
    <source>
        <strain evidence="2 3">120613-1</strain>
    </source>
</reference>
<protein>
    <submittedName>
        <fullName evidence="2">Uncharacterized protein</fullName>
    </submittedName>
</protein>
<evidence type="ECO:0000313" key="3">
    <source>
        <dbReference type="Proteomes" id="UP000276215"/>
    </source>
</evidence>
<feature type="region of interest" description="Disordered" evidence="1">
    <location>
        <begin position="177"/>
        <end position="217"/>
    </location>
</feature>
<sequence length="217" mass="23354">MAKDTMNLITDKAQSPAPIVESSQLSTPPPSATTLGWPTEEGDEDAPPHFLLLSSILSQEEDAPYSTPLTSNPQFANTLTCPLCKGSRRRGRRRKFKSAAALQAHLDEMGAHLPEPYVYPGSKRRFITLGSLIRHAEDKVKEGGEEGRVAEEVVGCARGWLEGLCGERVRGWRDRAVYAGDNDDGGGDDGGAEDDGTEDEQEDGEDGGVIWGVSEGV</sequence>
<proteinExistence type="predicted"/>